<protein>
    <recommendedName>
        <fullName evidence="2">Glucosamine/galactosamine-6-phosphate isomerase domain-containing protein</fullName>
    </recommendedName>
</protein>
<dbReference type="InterPro" id="IPR018321">
    <property type="entry name" value="Glucosamine6P_isomerase_CS"/>
</dbReference>
<dbReference type="AlphaFoldDB" id="A0A381NJW6"/>
<evidence type="ECO:0000313" key="1">
    <source>
        <dbReference type="EMBL" id="SUZ54906.1"/>
    </source>
</evidence>
<dbReference type="GO" id="GO:0004342">
    <property type="term" value="F:glucosamine-6-phosphate deaminase activity"/>
    <property type="evidence" value="ECO:0007669"/>
    <property type="project" value="InterPro"/>
</dbReference>
<dbReference type="SUPFAM" id="SSF102588">
    <property type="entry name" value="LmbE-like"/>
    <property type="match status" value="1"/>
</dbReference>
<dbReference type="PROSITE" id="PS01161">
    <property type="entry name" value="GLC_GALNAC_ISOMERASE"/>
    <property type="match status" value="1"/>
</dbReference>
<gene>
    <name evidence="1" type="ORF">METZ01_LOCUS7760</name>
</gene>
<dbReference type="PANTHER" id="PTHR42892:SF1">
    <property type="entry name" value="GLUCOSAMINE-6-PHOSPHATE ISOMERASE"/>
    <property type="match status" value="1"/>
</dbReference>
<dbReference type="Gene3D" id="3.40.50.10320">
    <property type="entry name" value="LmbE-like"/>
    <property type="match status" value="1"/>
</dbReference>
<dbReference type="EMBL" id="UINC01000415">
    <property type="protein sequence ID" value="SUZ54906.1"/>
    <property type="molecule type" value="Genomic_DNA"/>
</dbReference>
<dbReference type="Gene3D" id="3.40.50.1360">
    <property type="match status" value="1"/>
</dbReference>
<dbReference type="InterPro" id="IPR037171">
    <property type="entry name" value="NagB/RpiA_transferase-like"/>
</dbReference>
<dbReference type="InterPro" id="IPR024078">
    <property type="entry name" value="LmbE-like_dom_sf"/>
</dbReference>
<organism evidence="1">
    <name type="scientific">marine metagenome</name>
    <dbReference type="NCBI Taxonomy" id="408172"/>
    <lineage>
        <taxon>unclassified sequences</taxon>
        <taxon>metagenomes</taxon>
        <taxon>ecological metagenomes</taxon>
    </lineage>
</organism>
<dbReference type="PANTHER" id="PTHR42892">
    <property type="entry name" value="GLUCOSAMINE-6-PHOSPHATE DEAMINASE-LIKE PROTEIN BT_0258-RELATED"/>
    <property type="match status" value="1"/>
</dbReference>
<proteinExistence type="predicted"/>
<reference evidence="1" key="1">
    <citation type="submission" date="2018-05" db="EMBL/GenBank/DDBJ databases">
        <authorList>
            <person name="Lanie J.A."/>
            <person name="Ng W.-L."/>
            <person name="Kazmierczak K.M."/>
            <person name="Andrzejewski T.M."/>
            <person name="Davidsen T.M."/>
            <person name="Wayne K.J."/>
            <person name="Tettelin H."/>
            <person name="Glass J.I."/>
            <person name="Rusch D."/>
            <person name="Podicherti R."/>
            <person name="Tsui H.-C.T."/>
            <person name="Winkler M.E."/>
        </authorList>
    </citation>
    <scope>NUCLEOTIDE SEQUENCE</scope>
</reference>
<sequence length="775" mass="89336">MNQFSPVEKHFFSLQDIQKQTTTIPYIVLESFPQLGLITSMRFLEWASENPEGVISLPTGKTPEYFIKWTHHILNNWDKKDLIDLRKNNGLMLDNKPDLSGLRFVQIDEFYPLNPNQHNSFYNYVNNYYINGFGLNPKNAILINSDEIPLANNKNRREIFPENKVDITLRFRDAENDKEKEQQDSIFLIDQWCAEYENRIRSLGGIGFFLGGIGPDGHIAFNVRGSDHNSTTRLTSTNFETQATAATDLGGIEISRNRLVITIGLGTITYNPDTIGIIIAAGEAKSPIIKNSLENLPDVKYPATALNKLKHSCFYMTQGAAKLLNDTETEYWNNNTWDKPKLQKSLLELSKKINVYGKKLSLKNLKNDPHCKNIPGLNENTVSEIINDIDKKVQKGIKQETDQTFYHTGPHHDDIMLGLMPYIIQLIREPTNYHHFVNMTSGFTSVTNNFIIDILSDTLSFLNNGKIQMADYSDFFDIGHMKKWDKDVFHYLDAIADNDIIEQKRGMSHRIVRAIIEIYNIPNKEALDKCINSVLDELKSYYDGQKNSSEIQKLKGMIREYEEELVWANYGVRVQDVHHLRLGFYQGEIFTENPQKDRDVLPILNQLKEIKPTVISIAFDPEGSGPDTHYKVLQTIAEAIRMWKRSEDISELRIWGYRNVWYRFDLSEADIIVPVTLNSMAIMRSTFNNCYLSQKEASFPSYEHDGPFSDLSQSIWVEQHKELQLLLGRDYWYQNSNPHLRAVHGTVYLKEMNVDEFLSVARKLEEHMEGTVLSS</sequence>
<dbReference type="SUPFAM" id="SSF100950">
    <property type="entry name" value="NagB/RpiA/CoA transferase-like"/>
    <property type="match status" value="1"/>
</dbReference>
<dbReference type="InterPro" id="IPR052960">
    <property type="entry name" value="GlcN6P_deaminase-like"/>
</dbReference>
<dbReference type="GO" id="GO:0006044">
    <property type="term" value="P:N-acetylglucosamine metabolic process"/>
    <property type="evidence" value="ECO:0007669"/>
    <property type="project" value="InterPro"/>
</dbReference>
<name>A0A381NJW6_9ZZZZ</name>
<evidence type="ECO:0008006" key="2">
    <source>
        <dbReference type="Google" id="ProtNLM"/>
    </source>
</evidence>
<accession>A0A381NJW6</accession>